<name>A0A318Z5E8_ASPNB</name>
<protein>
    <submittedName>
        <fullName evidence="1">Uncharacterized protein</fullName>
    </submittedName>
</protein>
<dbReference type="GeneID" id="37121406"/>
<dbReference type="AlphaFoldDB" id="A0A318Z5E8"/>
<dbReference type="EMBL" id="KZ821447">
    <property type="protein sequence ID" value="PYH38940.1"/>
    <property type="molecule type" value="Genomic_DNA"/>
</dbReference>
<dbReference type="Proteomes" id="UP000247647">
    <property type="component" value="Unassembled WGS sequence"/>
</dbReference>
<reference evidence="1" key="1">
    <citation type="submission" date="2016-12" db="EMBL/GenBank/DDBJ databases">
        <title>The genomes of Aspergillus section Nigri reveals drivers in fungal speciation.</title>
        <authorList>
            <consortium name="DOE Joint Genome Institute"/>
            <person name="Vesth T.C."/>
            <person name="Nybo J."/>
            <person name="Theobald S."/>
            <person name="Brandl J."/>
            <person name="Frisvad J.C."/>
            <person name="Nielsen K.F."/>
            <person name="Lyhne E.K."/>
            <person name="Kogle M.E."/>
            <person name="Kuo A."/>
            <person name="Riley R."/>
            <person name="Clum A."/>
            <person name="Nolan M."/>
            <person name="Lipzen A."/>
            <person name="Salamov A."/>
            <person name="Henrissat B."/>
            <person name="Wiebenga A."/>
            <person name="De Vries R.P."/>
            <person name="Grigoriev I.V."/>
            <person name="Mortensen U.H."/>
            <person name="Andersen M.R."/>
            <person name="Baker S.E."/>
        </authorList>
    </citation>
    <scope>NUCLEOTIDE SEQUENCE [LARGE SCALE GENOMIC DNA]</scope>
    <source>
        <strain evidence="1">CBS 115656</strain>
    </source>
</reference>
<keyword evidence="2" id="KW-1185">Reference proteome</keyword>
<sequence length="54" mass="5707">HATGHAKNDSPNNKNKENCIKCSLSSDNVGQTGVYWLNNDNSEGEGDAGPECGE</sequence>
<feature type="non-terminal residue" evidence="1">
    <location>
        <position position="1"/>
    </location>
</feature>
<evidence type="ECO:0000313" key="2">
    <source>
        <dbReference type="Proteomes" id="UP000247647"/>
    </source>
</evidence>
<dbReference type="RefSeq" id="XP_025484418.1">
    <property type="nucleotide sequence ID" value="XM_025618950.1"/>
</dbReference>
<evidence type="ECO:0000313" key="1">
    <source>
        <dbReference type="EMBL" id="PYH38940.1"/>
    </source>
</evidence>
<organism evidence="1 2">
    <name type="scientific">Aspergillus neoniger (strain CBS 115656)</name>
    <dbReference type="NCBI Taxonomy" id="1448310"/>
    <lineage>
        <taxon>Eukaryota</taxon>
        <taxon>Fungi</taxon>
        <taxon>Dikarya</taxon>
        <taxon>Ascomycota</taxon>
        <taxon>Pezizomycotina</taxon>
        <taxon>Eurotiomycetes</taxon>
        <taxon>Eurotiomycetidae</taxon>
        <taxon>Eurotiales</taxon>
        <taxon>Aspergillaceae</taxon>
        <taxon>Aspergillus</taxon>
        <taxon>Aspergillus subgen. Circumdati</taxon>
    </lineage>
</organism>
<proteinExistence type="predicted"/>
<gene>
    <name evidence="1" type="ORF">BO87DRAFT_288671</name>
</gene>
<feature type="non-terminal residue" evidence="1">
    <location>
        <position position="54"/>
    </location>
</feature>
<accession>A0A318Z5E8</accession>